<evidence type="ECO:0000256" key="1">
    <source>
        <dbReference type="SAM" id="MobiDB-lite"/>
    </source>
</evidence>
<accession>A0A1I4DB80</accession>
<gene>
    <name evidence="2" type="ORF">SAMN05444581_1481</name>
</gene>
<dbReference type="EMBL" id="FOSN01000048">
    <property type="protein sequence ID" value="SFK90159.1"/>
    <property type="molecule type" value="Genomic_DNA"/>
</dbReference>
<protein>
    <submittedName>
        <fullName evidence="2">Uncharacterized protein</fullName>
    </submittedName>
</protein>
<proteinExistence type="predicted"/>
<reference evidence="2 3" key="1">
    <citation type="submission" date="2016-10" db="EMBL/GenBank/DDBJ databases">
        <authorList>
            <person name="de Groot N.N."/>
        </authorList>
    </citation>
    <scope>NUCLEOTIDE SEQUENCE [LARGE SCALE GENOMIC DNA]</scope>
    <source>
        <strain evidence="2 3">NE2</strain>
    </source>
</reference>
<dbReference type="AlphaFoldDB" id="A0A1I4DB80"/>
<dbReference type="Proteomes" id="UP000198755">
    <property type="component" value="Unassembled WGS sequence"/>
</dbReference>
<organism evidence="2 3">
    <name type="scientific">Methylocapsa palsarum</name>
    <dbReference type="NCBI Taxonomy" id="1612308"/>
    <lineage>
        <taxon>Bacteria</taxon>
        <taxon>Pseudomonadati</taxon>
        <taxon>Pseudomonadota</taxon>
        <taxon>Alphaproteobacteria</taxon>
        <taxon>Hyphomicrobiales</taxon>
        <taxon>Beijerinckiaceae</taxon>
        <taxon>Methylocapsa</taxon>
    </lineage>
</organism>
<feature type="region of interest" description="Disordered" evidence="1">
    <location>
        <begin position="58"/>
        <end position="81"/>
    </location>
</feature>
<keyword evidence="3" id="KW-1185">Reference proteome</keyword>
<sequence>MLPYRDPIAQFQLAGVNHRAASVLSASIDPDRSVLSGPTRSIPDTQIPIVTAGFFPEMSGPLAQTTGREVRDGPAIRNPSH</sequence>
<name>A0A1I4DB80_9HYPH</name>
<evidence type="ECO:0000313" key="2">
    <source>
        <dbReference type="EMBL" id="SFK90159.1"/>
    </source>
</evidence>
<evidence type="ECO:0000313" key="3">
    <source>
        <dbReference type="Proteomes" id="UP000198755"/>
    </source>
</evidence>